<protein>
    <submittedName>
        <fullName evidence="1">Uncharacterized protein</fullName>
    </submittedName>
</protein>
<reference evidence="1" key="2">
    <citation type="journal article" date="2015" name="Fish Shellfish Immunol.">
        <title>Early steps in the European eel (Anguilla anguilla)-Vibrio vulnificus interaction in the gills: Role of the RtxA13 toxin.</title>
        <authorList>
            <person name="Callol A."/>
            <person name="Pajuelo D."/>
            <person name="Ebbesson L."/>
            <person name="Teles M."/>
            <person name="MacKenzie S."/>
            <person name="Amaro C."/>
        </authorList>
    </citation>
    <scope>NUCLEOTIDE SEQUENCE</scope>
</reference>
<accession>A0A0E9SR13</accession>
<name>A0A0E9SR13_ANGAN</name>
<evidence type="ECO:0000313" key="1">
    <source>
        <dbReference type="EMBL" id="JAH43120.1"/>
    </source>
</evidence>
<sequence>MCTSGLCSSTLQKFTAIISLISSNSFLSCRNFHTAASMLSGNESGNFNVGLSLPYKAVPRDL</sequence>
<dbReference type="EMBL" id="GBXM01065457">
    <property type="protein sequence ID" value="JAH43120.1"/>
    <property type="molecule type" value="Transcribed_RNA"/>
</dbReference>
<dbReference type="AlphaFoldDB" id="A0A0E9SR13"/>
<reference evidence="1" key="1">
    <citation type="submission" date="2014-11" db="EMBL/GenBank/DDBJ databases">
        <authorList>
            <person name="Amaro Gonzalez C."/>
        </authorList>
    </citation>
    <scope>NUCLEOTIDE SEQUENCE</scope>
</reference>
<organism evidence="1">
    <name type="scientific">Anguilla anguilla</name>
    <name type="common">European freshwater eel</name>
    <name type="synonym">Muraena anguilla</name>
    <dbReference type="NCBI Taxonomy" id="7936"/>
    <lineage>
        <taxon>Eukaryota</taxon>
        <taxon>Metazoa</taxon>
        <taxon>Chordata</taxon>
        <taxon>Craniata</taxon>
        <taxon>Vertebrata</taxon>
        <taxon>Euteleostomi</taxon>
        <taxon>Actinopterygii</taxon>
        <taxon>Neopterygii</taxon>
        <taxon>Teleostei</taxon>
        <taxon>Anguilliformes</taxon>
        <taxon>Anguillidae</taxon>
        <taxon>Anguilla</taxon>
    </lineage>
</organism>
<proteinExistence type="predicted"/>